<dbReference type="InterPro" id="IPR038332">
    <property type="entry name" value="PPE_sf"/>
</dbReference>
<dbReference type="InterPro" id="IPR000084">
    <property type="entry name" value="PE-PGRS_N"/>
</dbReference>
<dbReference type="AlphaFoldDB" id="A0A1X1Z585"/>
<reference evidence="2 3" key="1">
    <citation type="submission" date="2016-01" db="EMBL/GenBank/DDBJ databases">
        <title>The new phylogeny of the genus Mycobacterium.</title>
        <authorList>
            <person name="Tarcisio F."/>
            <person name="Conor M."/>
            <person name="Antonella G."/>
            <person name="Elisabetta G."/>
            <person name="Giulia F.S."/>
            <person name="Sara T."/>
            <person name="Anna F."/>
            <person name="Clotilde B."/>
            <person name="Roberto B."/>
            <person name="Veronica D.S."/>
            <person name="Fabio R."/>
            <person name="Monica P."/>
            <person name="Olivier J."/>
            <person name="Enrico T."/>
            <person name="Nicola S."/>
        </authorList>
    </citation>
    <scope>NUCLEOTIDE SEQUENCE [LARGE SCALE GENOMIC DNA]</scope>
    <source>
        <strain evidence="2 3">DSM 44164</strain>
    </source>
</reference>
<comment type="caution">
    <text evidence="2">The sequence shown here is derived from an EMBL/GenBank/DDBJ whole genome shotgun (WGS) entry which is preliminary data.</text>
</comment>
<keyword evidence="3" id="KW-1185">Reference proteome</keyword>
<name>A0A1X1Z585_MYCNO</name>
<evidence type="ECO:0000313" key="2">
    <source>
        <dbReference type="EMBL" id="ORW18448.1"/>
    </source>
</evidence>
<dbReference type="STRING" id="1782.AWC18_15680"/>
<protein>
    <submittedName>
        <fullName evidence="2">PE family protein</fullName>
    </submittedName>
</protein>
<feature type="domain" description="PE" evidence="1">
    <location>
        <begin position="4"/>
        <end position="91"/>
    </location>
</feature>
<dbReference type="EMBL" id="LQPI01000057">
    <property type="protein sequence ID" value="ORW18448.1"/>
    <property type="molecule type" value="Genomic_DNA"/>
</dbReference>
<accession>A0A1X1Z585</accession>
<dbReference type="Proteomes" id="UP000193108">
    <property type="component" value="Unassembled WGS sequence"/>
</dbReference>
<evidence type="ECO:0000259" key="1">
    <source>
        <dbReference type="Pfam" id="PF00934"/>
    </source>
</evidence>
<organism evidence="2 3">
    <name type="scientific">Mycolicibacter nonchromogenicus</name>
    <name type="common">Mycobacterium nonchromogenicum</name>
    <dbReference type="NCBI Taxonomy" id="1782"/>
    <lineage>
        <taxon>Bacteria</taxon>
        <taxon>Bacillati</taxon>
        <taxon>Actinomycetota</taxon>
        <taxon>Actinomycetes</taxon>
        <taxon>Mycobacteriales</taxon>
        <taxon>Mycobacteriaceae</taxon>
        <taxon>Mycolicibacter</taxon>
    </lineage>
</organism>
<sequence length="101" mass="9811">MMFSVEPEAVLASSGVEAEITAETAAAASAASPALLGVLPMGNDPDSIAFQAALLASGTQYLGIVAEHSAQRGLFSGAQATASGVYGATEALRSAAVALGG</sequence>
<dbReference type="Pfam" id="PF00934">
    <property type="entry name" value="PE"/>
    <property type="match status" value="1"/>
</dbReference>
<dbReference type="SUPFAM" id="SSF140459">
    <property type="entry name" value="PE/PPE dimer-like"/>
    <property type="match status" value="1"/>
</dbReference>
<gene>
    <name evidence="2" type="ORF">AWC18_15680</name>
</gene>
<dbReference type="Gene3D" id="1.10.287.850">
    <property type="entry name" value="HP0062-like domain"/>
    <property type="match status" value="1"/>
</dbReference>
<proteinExistence type="predicted"/>
<evidence type="ECO:0000313" key="3">
    <source>
        <dbReference type="Proteomes" id="UP000193108"/>
    </source>
</evidence>